<dbReference type="Pfam" id="PF02518">
    <property type="entry name" value="HATPase_c"/>
    <property type="match status" value="1"/>
</dbReference>
<proteinExistence type="predicted"/>
<dbReference type="Gene3D" id="3.30.565.10">
    <property type="entry name" value="Histidine kinase-like ATPase, C-terminal domain"/>
    <property type="match status" value="1"/>
</dbReference>
<dbReference type="EC" id="2.7.13.3" evidence="2"/>
<reference evidence="8 9" key="2">
    <citation type="journal article" date="2003" name="DNA Res.">
        <title>Complete genome structure of Gloeobacter violaceus PCC 7421, a cyanobacterium that lacks thylakoids (supplement).</title>
        <authorList>
            <person name="Nakamura Y."/>
            <person name="Kaneko T."/>
            <person name="Sato S."/>
            <person name="Mimuro M."/>
            <person name="Miyashita H."/>
            <person name="Tsuchiya T."/>
            <person name="Sasamoto S."/>
            <person name="Watanabe A."/>
            <person name="Kawashima K."/>
            <person name="Kishida Y."/>
            <person name="Kiyokawa C."/>
            <person name="Kohara M."/>
            <person name="Matsumoto M."/>
            <person name="Matsuno A."/>
            <person name="Nakazaki N."/>
            <person name="Shimpo S."/>
            <person name="Takeuchi C."/>
            <person name="Yamada M."/>
            <person name="Tabata S."/>
        </authorList>
    </citation>
    <scope>NUCLEOTIDE SEQUENCE [LARGE SCALE GENOMIC DNA]</scope>
    <source>
        <strain evidence="9">ATCC 29082 / PCC 7421</strain>
    </source>
</reference>
<evidence type="ECO:0000256" key="4">
    <source>
        <dbReference type="ARBA" id="ARBA00022679"/>
    </source>
</evidence>
<dbReference type="EMBL" id="BA000045">
    <property type="protein sequence ID" value="BAC92039.1"/>
    <property type="molecule type" value="Genomic_DNA"/>
</dbReference>
<dbReference type="Gene3D" id="1.10.287.130">
    <property type="match status" value="1"/>
</dbReference>
<dbReference type="CDD" id="cd00075">
    <property type="entry name" value="HATPase"/>
    <property type="match status" value="1"/>
</dbReference>
<dbReference type="Proteomes" id="UP000000557">
    <property type="component" value="Chromosome"/>
</dbReference>
<dbReference type="InterPro" id="IPR003661">
    <property type="entry name" value="HisK_dim/P_dom"/>
</dbReference>
<dbReference type="SUPFAM" id="SSF55874">
    <property type="entry name" value="ATPase domain of HSP90 chaperone/DNA topoisomerase II/histidine kinase"/>
    <property type="match status" value="1"/>
</dbReference>
<organism evidence="8 9">
    <name type="scientific">Gloeobacter violaceus (strain ATCC 29082 / PCC 7421)</name>
    <dbReference type="NCBI Taxonomy" id="251221"/>
    <lineage>
        <taxon>Bacteria</taxon>
        <taxon>Bacillati</taxon>
        <taxon>Cyanobacteriota</taxon>
        <taxon>Cyanophyceae</taxon>
        <taxon>Gloeobacterales</taxon>
        <taxon>Gloeobacteraceae</taxon>
        <taxon>Gloeobacter</taxon>
    </lineage>
</organism>
<dbReference type="PhylomeDB" id="Q7NDY4"/>
<evidence type="ECO:0000256" key="1">
    <source>
        <dbReference type="ARBA" id="ARBA00000085"/>
    </source>
</evidence>
<dbReference type="AlphaFoldDB" id="Q7NDY4"/>
<evidence type="ECO:0000256" key="2">
    <source>
        <dbReference type="ARBA" id="ARBA00012438"/>
    </source>
</evidence>
<dbReference type="CDD" id="cd00082">
    <property type="entry name" value="HisKA"/>
    <property type="match status" value="1"/>
</dbReference>
<dbReference type="InterPro" id="IPR036097">
    <property type="entry name" value="HisK_dim/P_sf"/>
</dbReference>
<dbReference type="EnsemblBacteria" id="BAC92039">
    <property type="protein sequence ID" value="BAC92039"/>
    <property type="gene ID" value="BAC92039"/>
</dbReference>
<dbReference type="InterPro" id="IPR036890">
    <property type="entry name" value="HATPase_C_sf"/>
</dbReference>
<evidence type="ECO:0000256" key="3">
    <source>
        <dbReference type="ARBA" id="ARBA00022553"/>
    </source>
</evidence>
<accession>Q7NDY4</accession>
<keyword evidence="6" id="KW-0902">Two-component regulatory system</keyword>
<dbReference type="InterPro" id="IPR003594">
    <property type="entry name" value="HATPase_dom"/>
</dbReference>
<dbReference type="InterPro" id="IPR005467">
    <property type="entry name" value="His_kinase_dom"/>
</dbReference>
<keyword evidence="3" id="KW-0597">Phosphoprotein</keyword>
<evidence type="ECO:0000256" key="5">
    <source>
        <dbReference type="ARBA" id="ARBA00022777"/>
    </source>
</evidence>
<feature type="domain" description="Histidine kinase" evidence="7">
    <location>
        <begin position="244"/>
        <end position="448"/>
    </location>
</feature>
<dbReference type="eggNOG" id="COG2205">
    <property type="taxonomic scope" value="Bacteria"/>
</dbReference>
<sequence length="449" mass="48947">MVSAQKLGSEPGRRLFDFGRRFCGPRGHPPAAFFTGTAILMAPAARCRPVFSLASPCRTVRHRHPIPAPSVAASPMKVSLSPVLAASQAAAGSTPPSSQLHSLCQLQAEHLAMAHALVCVLIAYYDPHTGTQRRVTHTAQGPQGLPREALAAIAGEEWSTGSLPVATVSAIEIANLPGCVYICPLVQREPHPEFQLIVSGQPLDAARKQALEQAAALFTRHLELYQRCTRQQSEIQLLEQVVQRTGHQLRNPLALIGLYAENLCLGLEEGSTREQAQIIRETVKELNANLTELVYCGQGARLRMGFQDLRALMAQSVEAIGPWLERKCLRVRYPDSSLLFACDRLQMKQVFDNLLSNAVHFSPEGGTITCHWRSFQNEVLIEIADQGPGLSAQDLQHVFTPFYSRRPGGTGLGLAIAKKIVLDHQGSLWVQNLPTGGAQFSLGLPRGIH</sequence>
<keyword evidence="4" id="KW-0808">Transferase</keyword>
<evidence type="ECO:0000256" key="6">
    <source>
        <dbReference type="ARBA" id="ARBA00023012"/>
    </source>
</evidence>
<dbReference type="SMART" id="SM00387">
    <property type="entry name" value="HATPase_c"/>
    <property type="match status" value="1"/>
</dbReference>
<dbReference type="STRING" id="251221.gene:10761616"/>
<evidence type="ECO:0000313" key="8">
    <source>
        <dbReference type="EMBL" id="BAC92039.1"/>
    </source>
</evidence>
<name>Q7NDY4_GLOVI</name>
<dbReference type="OrthoDB" id="9815750at2"/>
<dbReference type="GO" id="GO:0005886">
    <property type="term" value="C:plasma membrane"/>
    <property type="evidence" value="ECO:0000318"/>
    <property type="project" value="GO_Central"/>
</dbReference>
<dbReference type="SUPFAM" id="SSF47384">
    <property type="entry name" value="Homodimeric domain of signal transducing histidine kinase"/>
    <property type="match status" value="1"/>
</dbReference>
<reference evidence="8 9" key="1">
    <citation type="journal article" date="2003" name="DNA Res.">
        <title>Complete genome structure of Gloeobacter violaceus PCC 7421, a cyanobacterium that lacks thylakoids.</title>
        <authorList>
            <person name="Nakamura Y."/>
            <person name="Kaneko T."/>
            <person name="Sato S."/>
            <person name="Mimuro M."/>
            <person name="Miyashita H."/>
            <person name="Tsuchiya T."/>
            <person name="Sasamoto S."/>
            <person name="Watanabe A."/>
            <person name="Kawashima K."/>
            <person name="Kishida Y."/>
            <person name="Kiyokawa C."/>
            <person name="Kohara M."/>
            <person name="Matsumoto M."/>
            <person name="Matsuno A."/>
            <person name="Nakazaki N."/>
            <person name="Shimpo S."/>
            <person name="Takeuchi C."/>
            <person name="Yamada M."/>
            <person name="Tabata S."/>
        </authorList>
    </citation>
    <scope>NUCLEOTIDE SEQUENCE [LARGE SCALE GENOMIC DNA]</scope>
    <source>
        <strain evidence="9">ATCC 29082 / PCC 7421</strain>
    </source>
</reference>
<protein>
    <recommendedName>
        <fullName evidence="2">histidine kinase</fullName>
        <ecNumber evidence="2">2.7.13.3</ecNumber>
    </recommendedName>
</protein>
<dbReference type="InParanoid" id="Q7NDY4"/>
<gene>
    <name evidence="8" type="ordered locus">gll4098</name>
</gene>
<keyword evidence="9" id="KW-1185">Reference proteome</keyword>
<dbReference type="GO" id="GO:0000160">
    <property type="term" value="P:phosphorelay signal transduction system"/>
    <property type="evidence" value="ECO:0000318"/>
    <property type="project" value="GO_Central"/>
</dbReference>
<dbReference type="InterPro" id="IPR004358">
    <property type="entry name" value="Sig_transdc_His_kin-like_C"/>
</dbReference>
<dbReference type="PATRIC" id="fig|251221.4.peg.4130"/>
<dbReference type="PRINTS" id="PR00344">
    <property type="entry name" value="BCTRLSENSOR"/>
</dbReference>
<comment type="catalytic activity">
    <reaction evidence="1">
        <text>ATP + protein L-histidine = ADP + protein N-phospho-L-histidine.</text>
        <dbReference type="EC" id="2.7.13.3"/>
    </reaction>
</comment>
<dbReference type="HOGENOM" id="CLU_049300_0_0_3"/>
<dbReference type="PANTHER" id="PTHR45453:SF1">
    <property type="entry name" value="PHOSPHATE REGULON SENSOR PROTEIN PHOR"/>
    <property type="match status" value="1"/>
</dbReference>
<dbReference type="PROSITE" id="PS50109">
    <property type="entry name" value="HIS_KIN"/>
    <property type="match status" value="1"/>
</dbReference>
<evidence type="ECO:0000313" key="9">
    <source>
        <dbReference type="Proteomes" id="UP000000557"/>
    </source>
</evidence>
<dbReference type="GO" id="GO:0000155">
    <property type="term" value="F:phosphorelay sensor kinase activity"/>
    <property type="evidence" value="ECO:0000318"/>
    <property type="project" value="GO_Central"/>
</dbReference>
<dbReference type="PANTHER" id="PTHR45453">
    <property type="entry name" value="PHOSPHATE REGULON SENSOR PROTEIN PHOR"/>
    <property type="match status" value="1"/>
</dbReference>
<dbReference type="GO" id="GO:0009927">
    <property type="term" value="F:histidine phosphotransfer kinase activity"/>
    <property type="evidence" value="ECO:0000318"/>
    <property type="project" value="GO_Central"/>
</dbReference>
<keyword evidence="5" id="KW-0418">Kinase</keyword>
<dbReference type="InterPro" id="IPR050351">
    <property type="entry name" value="BphY/WalK/GraS-like"/>
</dbReference>
<evidence type="ECO:0000259" key="7">
    <source>
        <dbReference type="PROSITE" id="PS50109"/>
    </source>
</evidence>
<dbReference type="KEGG" id="gvi:gll4098"/>